<dbReference type="AlphaFoldDB" id="A0A0F9MJW7"/>
<accession>A0A0F9MJW7</accession>
<organism evidence="1">
    <name type="scientific">marine sediment metagenome</name>
    <dbReference type="NCBI Taxonomy" id="412755"/>
    <lineage>
        <taxon>unclassified sequences</taxon>
        <taxon>metagenomes</taxon>
        <taxon>ecological metagenomes</taxon>
    </lineage>
</organism>
<reference evidence="1" key="1">
    <citation type="journal article" date="2015" name="Nature">
        <title>Complex archaea that bridge the gap between prokaryotes and eukaryotes.</title>
        <authorList>
            <person name="Spang A."/>
            <person name="Saw J.H."/>
            <person name="Jorgensen S.L."/>
            <person name="Zaremba-Niedzwiedzka K."/>
            <person name="Martijn J."/>
            <person name="Lind A.E."/>
            <person name="van Eijk R."/>
            <person name="Schleper C."/>
            <person name="Guy L."/>
            <person name="Ettema T.J."/>
        </authorList>
    </citation>
    <scope>NUCLEOTIDE SEQUENCE</scope>
</reference>
<name>A0A0F9MJW7_9ZZZZ</name>
<dbReference type="EMBL" id="LAZR01004547">
    <property type="protein sequence ID" value="KKN07630.1"/>
    <property type="molecule type" value="Genomic_DNA"/>
</dbReference>
<protein>
    <submittedName>
        <fullName evidence="1">Uncharacterized protein</fullName>
    </submittedName>
</protein>
<proteinExistence type="predicted"/>
<sequence>MTNQKNHQKYQIPHILSVRIGFSADHSHECYGCPICGKFGSGEIAVCEECGRSWSDDIDMGGMECYDYCEMKWSGDFCALHGDGWCQSHGRIVKFKDIDGILAKRGLCIDCFYEIYYRFHRYCTNCRANVIISDDNKCPFCATIVLEDTPNEWEQYKKTHNPLPHEPPLDYEW</sequence>
<evidence type="ECO:0000313" key="1">
    <source>
        <dbReference type="EMBL" id="KKN07630.1"/>
    </source>
</evidence>
<gene>
    <name evidence="1" type="ORF">LCGC14_1064970</name>
</gene>
<comment type="caution">
    <text evidence="1">The sequence shown here is derived from an EMBL/GenBank/DDBJ whole genome shotgun (WGS) entry which is preliminary data.</text>
</comment>